<dbReference type="PANTHER" id="PTHR43152">
    <property type="entry name" value="UVRABC SYSTEM PROTEIN A"/>
    <property type="match status" value="1"/>
</dbReference>
<dbReference type="GO" id="GO:0004518">
    <property type="term" value="F:nuclease activity"/>
    <property type="evidence" value="ECO:0007669"/>
    <property type="project" value="UniProtKB-KW"/>
</dbReference>
<keyword evidence="3" id="KW-0677">Repeat</keyword>
<reference evidence="11" key="1">
    <citation type="submission" date="2018-06" db="EMBL/GenBank/DDBJ databases">
        <authorList>
            <consortium name="Pathogen Informatics"/>
            <person name="Doyle S."/>
        </authorList>
    </citation>
    <scope>NUCLEOTIDE SEQUENCE [LARGE SCALE GENOMIC DNA]</scope>
    <source>
        <strain evidence="11">NCTC11421</strain>
    </source>
</reference>
<accession>A0A378VUR3</accession>
<evidence type="ECO:0000256" key="2">
    <source>
        <dbReference type="ARBA" id="ARBA00022490"/>
    </source>
</evidence>
<name>A0A378VUR3_NEIGO</name>
<evidence type="ECO:0000256" key="7">
    <source>
        <dbReference type="ARBA" id="ARBA00022840"/>
    </source>
</evidence>
<protein>
    <submittedName>
        <fullName evidence="11">Excinuclease ABC subunit A</fullName>
    </submittedName>
</protein>
<dbReference type="GO" id="GO:0005524">
    <property type="term" value="F:ATP binding"/>
    <property type="evidence" value="ECO:0007669"/>
    <property type="project" value="UniProtKB-KW"/>
</dbReference>
<keyword evidence="7" id="KW-0067">ATP-binding</keyword>
<keyword evidence="10" id="KW-0234">DNA repair</keyword>
<dbReference type="AlphaFoldDB" id="A0A378VUR3"/>
<organism evidence="11">
    <name type="scientific">Neisseria gonorrhoeae</name>
    <dbReference type="NCBI Taxonomy" id="485"/>
    <lineage>
        <taxon>Bacteria</taxon>
        <taxon>Pseudomonadati</taxon>
        <taxon>Pseudomonadota</taxon>
        <taxon>Betaproteobacteria</taxon>
        <taxon>Neisseriales</taxon>
        <taxon>Neisseriaceae</taxon>
        <taxon>Neisseria</taxon>
    </lineage>
</organism>
<keyword evidence="5" id="KW-0227">DNA damage</keyword>
<keyword evidence="6" id="KW-0228">DNA excision</keyword>
<dbReference type="InterPro" id="IPR013815">
    <property type="entry name" value="ATP_grasp_subdomain_1"/>
</dbReference>
<proteinExistence type="predicted"/>
<dbReference type="EMBL" id="UGRI01000001">
    <property type="protein sequence ID" value="SUA20745.1"/>
    <property type="molecule type" value="Genomic_DNA"/>
</dbReference>
<gene>
    <name evidence="11" type="primary">uvrA_6</name>
    <name evidence="11" type="ORF">NCTC11421_00844</name>
</gene>
<evidence type="ECO:0000256" key="9">
    <source>
        <dbReference type="ARBA" id="ARBA00023125"/>
    </source>
</evidence>
<evidence type="ECO:0000256" key="6">
    <source>
        <dbReference type="ARBA" id="ARBA00022769"/>
    </source>
</evidence>
<evidence type="ECO:0000256" key="1">
    <source>
        <dbReference type="ARBA" id="ARBA00004496"/>
    </source>
</evidence>
<evidence type="ECO:0000256" key="4">
    <source>
        <dbReference type="ARBA" id="ARBA00022741"/>
    </source>
</evidence>
<evidence type="ECO:0000256" key="10">
    <source>
        <dbReference type="ARBA" id="ARBA00023204"/>
    </source>
</evidence>
<evidence type="ECO:0000256" key="3">
    <source>
        <dbReference type="ARBA" id="ARBA00022737"/>
    </source>
</evidence>
<dbReference type="GO" id="GO:0005737">
    <property type="term" value="C:cytoplasm"/>
    <property type="evidence" value="ECO:0007669"/>
    <property type="project" value="UniProtKB-SubCell"/>
</dbReference>
<evidence type="ECO:0000313" key="11">
    <source>
        <dbReference type="EMBL" id="SUA20745.1"/>
    </source>
</evidence>
<evidence type="ECO:0000256" key="8">
    <source>
        <dbReference type="ARBA" id="ARBA00022881"/>
    </source>
</evidence>
<dbReference type="GO" id="GO:0003677">
    <property type="term" value="F:DNA binding"/>
    <property type="evidence" value="ECO:0007669"/>
    <property type="project" value="UniProtKB-KW"/>
</dbReference>
<dbReference type="PANTHER" id="PTHR43152:SF3">
    <property type="entry name" value="UVRABC SYSTEM PROTEIN A"/>
    <property type="match status" value="1"/>
</dbReference>
<dbReference type="Gene3D" id="3.30.1490.20">
    <property type="entry name" value="ATP-grasp fold, A domain"/>
    <property type="match status" value="1"/>
</dbReference>
<keyword evidence="2" id="KW-0963">Cytoplasm</keyword>
<dbReference type="GO" id="GO:0006281">
    <property type="term" value="P:DNA repair"/>
    <property type="evidence" value="ECO:0007669"/>
    <property type="project" value="UniProtKB-KW"/>
</dbReference>
<keyword evidence="4" id="KW-0547">Nucleotide-binding</keyword>
<evidence type="ECO:0000256" key="5">
    <source>
        <dbReference type="ARBA" id="ARBA00022763"/>
    </source>
</evidence>
<dbReference type="Gene3D" id="1.20.1580.10">
    <property type="entry name" value="ABC transporter ATPase like domain"/>
    <property type="match status" value="1"/>
</dbReference>
<keyword evidence="8" id="KW-0267">Excision nuclease</keyword>
<keyword evidence="9" id="KW-0238">DNA-binding</keyword>
<comment type="subcellular location">
    <subcellularLocation>
        <location evidence="1">Cytoplasm</location>
    </subcellularLocation>
</comment>
<sequence>MKVKADIKQRLAESFETALRHGNERALAMEMDSGEEHWFSARFACPVCSYSLPELEPRLFSFNNPMGSCPTCDGLGNTNFFDPEK</sequence>